<keyword evidence="2" id="KW-1185">Reference proteome</keyword>
<accession>A0A8X7WEV2</accession>
<evidence type="ECO:0000313" key="2">
    <source>
        <dbReference type="Proteomes" id="UP000886595"/>
    </source>
</evidence>
<evidence type="ECO:0000313" key="1">
    <source>
        <dbReference type="EMBL" id="KAG2328459.1"/>
    </source>
</evidence>
<comment type="caution">
    <text evidence="1">The sequence shown here is derived from an EMBL/GenBank/DDBJ whole genome shotgun (WGS) entry which is preliminary data.</text>
</comment>
<sequence>MLSSKYSYGLVHDLSVLKSFNILPMISNHHYSEIGIFGRFRAFFIKCVTAGNINVICYEGIHQNMTAGLDASIVVLRRNVPTHDESTLVVGVFNVCLGQEMEARVAFQQLAPNDVDLRSEELF</sequence>
<name>A0A8X7WEV2_BRACI</name>
<dbReference type="EMBL" id="JAAMPC010000002">
    <property type="protein sequence ID" value="KAG2328459.1"/>
    <property type="molecule type" value="Genomic_DNA"/>
</dbReference>
<reference evidence="1 2" key="1">
    <citation type="submission" date="2020-02" db="EMBL/GenBank/DDBJ databases">
        <authorList>
            <person name="Ma Q."/>
            <person name="Huang Y."/>
            <person name="Song X."/>
            <person name="Pei D."/>
        </authorList>
    </citation>
    <scope>NUCLEOTIDE SEQUENCE [LARGE SCALE GENOMIC DNA]</scope>
    <source>
        <strain evidence="1">Sxm20200214</strain>
        <tissue evidence="1">Leaf</tissue>
    </source>
</reference>
<protein>
    <submittedName>
        <fullName evidence="1">Uncharacterized protein</fullName>
    </submittedName>
</protein>
<organism evidence="1 2">
    <name type="scientific">Brassica carinata</name>
    <name type="common">Ethiopian mustard</name>
    <name type="synonym">Abyssinian cabbage</name>
    <dbReference type="NCBI Taxonomy" id="52824"/>
    <lineage>
        <taxon>Eukaryota</taxon>
        <taxon>Viridiplantae</taxon>
        <taxon>Streptophyta</taxon>
        <taxon>Embryophyta</taxon>
        <taxon>Tracheophyta</taxon>
        <taxon>Spermatophyta</taxon>
        <taxon>Magnoliopsida</taxon>
        <taxon>eudicotyledons</taxon>
        <taxon>Gunneridae</taxon>
        <taxon>Pentapetalae</taxon>
        <taxon>rosids</taxon>
        <taxon>malvids</taxon>
        <taxon>Brassicales</taxon>
        <taxon>Brassicaceae</taxon>
        <taxon>Brassiceae</taxon>
        <taxon>Brassica</taxon>
    </lineage>
</organism>
<dbReference type="Proteomes" id="UP000886595">
    <property type="component" value="Unassembled WGS sequence"/>
</dbReference>
<dbReference type="AlphaFoldDB" id="A0A8X7WEV2"/>
<gene>
    <name evidence="1" type="ORF">Bca52824_011187</name>
</gene>
<proteinExistence type="predicted"/>